<sequence length="317" mass="35586">LRLNDGIPIYLVDGPLCALPNCSKVTASMRHLPTTMEHDKPIVPVPAPWKLKGTVYMISFWAQAGKLPDFTYSRLEAASNFANPVLSGEHVGGLSQFQIIRYTESPVGPYDELIVCPGFFNYQAEENGQAKTKKNARITRIYVSQKYTCWNGRTNWNIPKHLARFEFNDLPDGSTKVKVYPHDTTDDVAETQASESPFFQATIQPLKWAPSFPLSSDLFKYIGIDASLVQPPLPTGNGSQKELPGTERWSKVVPGQKSRKACLAWVDMSQKGEKEVPRAGFENFWPGMGRWQLGLKMEDADIEFGDPIYWDPSQPKL</sequence>
<reference evidence="1 2" key="1">
    <citation type="journal article" date="2024" name="IMA Fungus">
        <title>Apiospora arundinis, a panoply of carbohydrate-active enzymes and secondary metabolites.</title>
        <authorList>
            <person name="Sorensen T."/>
            <person name="Petersen C."/>
            <person name="Muurmann A.T."/>
            <person name="Christiansen J.V."/>
            <person name="Brundto M.L."/>
            <person name="Overgaard C.K."/>
            <person name="Boysen A.T."/>
            <person name="Wollenberg R.D."/>
            <person name="Larsen T.O."/>
            <person name="Sorensen J.L."/>
            <person name="Nielsen K.L."/>
            <person name="Sondergaard T.E."/>
        </authorList>
    </citation>
    <scope>NUCLEOTIDE SEQUENCE [LARGE SCALE GENOMIC DNA]</scope>
    <source>
        <strain evidence="1 2">AAU 773</strain>
    </source>
</reference>
<organism evidence="1 2">
    <name type="scientific">Apiospora arundinis</name>
    <dbReference type="NCBI Taxonomy" id="335852"/>
    <lineage>
        <taxon>Eukaryota</taxon>
        <taxon>Fungi</taxon>
        <taxon>Dikarya</taxon>
        <taxon>Ascomycota</taxon>
        <taxon>Pezizomycotina</taxon>
        <taxon>Sordariomycetes</taxon>
        <taxon>Xylariomycetidae</taxon>
        <taxon>Amphisphaeriales</taxon>
        <taxon>Apiosporaceae</taxon>
        <taxon>Apiospora</taxon>
    </lineage>
</organism>
<evidence type="ECO:0000313" key="2">
    <source>
        <dbReference type="Proteomes" id="UP001390339"/>
    </source>
</evidence>
<dbReference type="InterPro" id="IPR023375">
    <property type="entry name" value="ADC_dom_sf"/>
</dbReference>
<dbReference type="Proteomes" id="UP001390339">
    <property type="component" value="Unassembled WGS sequence"/>
</dbReference>
<dbReference type="PANTHER" id="PTHR40518:SF1">
    <property type="entry name" value="ACETOACETATE DECARBOXYLASE"/>
    <property type="match status" value="1"/>
</dbReference>
<keyword evidence="2" id="KW-1185">Reference proteome</keyword>
<comment type="caution">
    <text evidence="1">The sequence shown here is derived from an EMBL/GenBank/DDBJ whole genome shotgun (WGS) entry which is preliminary data.</text>
</comment>
<protein>
    <submittedName>
        <fullName evidence="1">Ras-related protein Rab-6A</fullName>
    </submittedName>
</protein>
<accession>A0ABR2J8W9</accession>
<name>A0ABR2J8W9_9PEZI</name>
<proteinExistence type="predicted"/>
<dbReference type="EMBL" id="JAPCWZ010000003">
    <property type="protein sequence ID" value="KAK8874239.1"/>
    <property type="molecule type" value="Genomic_DNA"/>
</dbReference>
<evidence type="ECO:0000313" key="1">
    <source>
        <dbReference type="EMBL" id="KAK8874239.1"/>
    </source>
</evidence>
<feature type="non-terminal residue" evidence="1">
    <location>
        <position position="1"/>
    </location>
</feature>
<dbReference type="Gene3D" id="2.40.400.10">
    <property type="entry name" value="Acetoacetate decarboxylase-like"/>
    <property type="match status" value="1"/>
</dbReference>
<dbReference type="SUPFAM" id="SSF160104">
    <property type="entry name" value="Acetoacetate decarboxylase-like"/>
    <property type="match status" value="1"/>
</dbReference>
<dbReference type="PANTHER" id="PTHR40518">
    <property type="entry name" value="ACETOACETATE DECARBOXYLASE"/>
    <property type="match status" value="1"/>
</dbReference>
<gene>
    <name evidence="1" type="ORF">PGQ11_004753</name>
</gene>